<protein>
    <recommendedName>
        <fullName evidence="1">DUF6036 domain-containing protein</fullName>
    </recommendedName>
</protein>
<feature type="domain" description="DUF6036" evidence="1">
    <location>
        <begin position="11"/>
        <end position="167"/>
    </location>
</feature>
<evidence type="ECO:0000259" key="1">
    <source>
        <dbReference type="Pfam" id="PF19502"/>
    </source>
</evidence>
<dbReference type="Gene3D" id="3.30.460.40">
    <property type="match status" value="1"/>
</dbReference>
<gene>
    <name evidence="2" type="ORF">DDZ44_00215</name>
</gene>
<reference evidence="2 3" key="1">
    <citation type="journal article" date="2018" name="Nat. Biotechnol.">
        <title>A standardized bacterial taxonomy based on genome phylogeny substantially revises the tree of life.</title>
        <authorList>
            <person name="Parks D.H."/>
            <person name="Chuvochina M."/>
            <person name="Waite D.W."/>
            <person name="Rinke C."/>
            <person name="Skarshewski A."/>
            <person name="Chaumeil P.A."/>
            <person name="Hugenholtz P."/>
        </authorList>
    </citation>
    <scope>NUCLEOTIDE SEQUENCE [LARGE SCALE GENOMIC DNA]</scope>
    <source>
        <strain evidence="2">UBA10948</strain>
    </source>
</reference>
<dbReference type="AlphaFoldDB" id="A0A354YVS8"/>
<dbReference type="STRING" id="378794.GCA_001570625_01901"/>
<comment type="caution">
    <text evidence="2">The sequence shown here is derived from an EMBL/GenBank/DDBJ whole genome shotgun (WGS) entry which is preliminary data.</text>
</comment>
<dbReference type="Proteomes" id="UP000263273">
    <property type="component" value="Unassembled WGS sequence"/>
</dbReference>
<sequence length="183" mass="21529">MNLPTEIQILKLVITKLEELNIPYMLSGSLAGSFYAQPRMTRDIDIVIELAAEQIAKITEIFSGDFYIDEDDVNEAVRLQSMFNIIHYQAVVKIDFIIRKDSLYRKLEFERRIRKIIAGFALWVVSPEDLIISKIFWARDSKSELQLNDVSSIMKYQAKKLDWEYIEYWVKELGLGQLWEEIK</sequence>
<dbReference type="InterPro" id="IPR045792">
    <property type="entry name" value="DUF6036"/>
</dbReference>
<proteinExistence type="predicted"/>
<evidence type="ECO:0000313" key="2">
    <source>
        <dbReference type="EMBL" id="HBK52347.1"/>
    </source>
</evidence>
<organism evidence="2 3">
    <name type="scientific">Syntrophomonas wolfei</name>
    <dbReference type="NCBI Taxonomy" id="863"/>
    <lineage>
        <taxon>Bacteria</taxon>
        <taxon>Bacillati</taxon>
        <taxon>Bacillota</taxon>
        <taxon>Clostridia</taxon>
        <taxon>Eubacteriales</taxon>
        <taxon>Syntrophomonadaceae</taxon>
        <taxon>Syntrophomonas</taxon>
    </lineage>
</organism>
<dbReference type="InterPro" id="IPR043519">
    <property type="entry name" value="NT_sf"/>
</dbReference>
<accession>A0A354YVS8</accession>
<name>A0A354YVS8_9FIRM</name>
<dbReference type="RefSeq" id="WP_061214350.1">
    <property type="nucleotide sequence ID" value="NZ_DCDX01000088.1"/>
</dbReference>
<dbReference type="SUPFAM" id="SSF81301">
    <property type="entry name" value="Nucleotidyltransferase"/>
    <property type="match status" value="1"/>
</dbReference>
<dbReference type="Pfam" id="PF19502">
    <property type="entry name" value="DUF6036"/>
    <property type="match status" value="1"/>
</dbReference>
<dbReference type="EMBL" id="DNZF01000005">
    <property type="protein sequence ID" value="HBK52347.1"/>
    <property type="molecule type" value="Genomic_DNA"/>
</dbReference>
<evidence type="ECO:0000313" key="3">
    <source>
        <dbReference type="Proteomes" id="UP000263273"/>
    </source>
</evidence>